<keyword evidence="5 11" id="KW-0851">Voltage-gated channel</keyword>
<dbReference type="SUPFAM" id="SSF81324">
    <property type="entry name" value="Voltage-gated potassium channels"/>
    <property type="match status" value="1"/>
</dbReference>
<feature type="domain" description="Potassium channel inwardly rectifying transmembrane" evidence="14">
    <location>
        <begin position="88"/>
        <end position="194"/>
    </location>
</feature>
<gene>
    <name evidence="16" type="ORF">CEUSTIGMA_g740.t1</name>
</gene>
<protein>
    <recommendedName>
        <fullName evidence="18">Inward rectifier potassium channel C-terminal domain-containing protein</fullName>
    </recommendedName>
</protein>
<keyword evidence="17" id="KW-1185">Reference proteome</keyword>
<dbReference type="EMBL" id="BEGY01000003">
    <property type="protein sequence ID" value="GAX73286.1"/>
    <property type="molecule type" value="Genomic_DNA"/>
</dbReference>
<dbReference type="STRING" id="1157962.A0A250WRG1"/>
<dbReference type="InterPro" id="IPR041647">
    <property type="entry name" value="IRK_C"/>
</dbReference>
<name>A0A250WRG1_9CHLO</name>
<feature type="transmembrane region" description="Helical" evidence="13">
    <location>
        <begin position="71"/>
        <end position="88"/>
    </location>
</feature>
<dbReference type="Proteomes" id="UP000232323">
    <property type="component" value="Unassembled WGS sequence"/>
</dbReference>
<dbReference type="PANTHER" id="PTHR11767">
    <property type="entry name" value="INWARD RECTIFIER POTASSIUM CHANNEL"/>
    <property type="match status" value="1"/>
</dbReference>
<keyword evidence="7 13" id="KW-1133">Transmembrane helix</keyword>
<dbReference type="GO" id="GO:0005886">
    <property type="term" value="C:plasma membrane"/>
    <property type="evidence" value="ECO:0007669"/>
    <property type="project" value="TreeGrafter"/>
</dbReference>
<comment type="subcellular location">
    <subcellularLocation>
        <location evidence="1 11">Membrane</location>
        <topology evidence="1 11">Multi-pass membrane protein</topology>
    </subcellularLocation>
</comment>
<dbReference type="PANTHER" id="PTHR11767:SF102">
    <property type="entry name" value="INWARDLY RECTIFYING POTASSIUM CHANNEL 1, ISOFORM F"/>
    <property type="match status" value="1"/>
</dbReference>
<sequence length="696" mass="75270">MNTSNQLERSSLTRFAPESSTEPLHISETGSSAKTTTATQRLNKWKSQGLKTLSRMKIPFKVPSLIDRSQPYFSGIARFGVVTFWNLWNDPFHTLLNMQWGSFILVFFSTYITEFFIFALLFYVQGSGCVSGMDNKFSNALWLSSRTASTLGYNQISPNPDCTFTNLCVMFEVIASSLVNFIMLGMVFARFSAPFKRASSVRFSKEAVCHSHPSGYWAISLRVANLRKHQILQPSIRMVVTAIDSITPSNYMFEHLKLENTYQQETNLELGFPANLIHVITPDSFLYNLSLLEMDTRMMEILVFVDGIDAMTSKHMSARFSYASLNILLNQVHVPLNLEMRGKKLGLDFNDFDRTILASAALEAELALRENAGAGSTPHAATAAAAAGAAATASLGWQLKHQTFKRLAERYSTAALMQPERTSMCFENESFRSMLNSDTPVDNVGIHLNKHRRPPTSAPAGLIERSSEISPLVCEERAHEVSLYMGGGGVELGGSEGGTGLGKGRLFHDQTQPGPALQYTYSDPQPHLCPAWEEGRAASSQDMLHMVGQPAVAVNGGCVMYRPPVAIGSTGVVLPAAAAANAPHLMDPSVAGLAPYAVPPSAHAQSVSLMMYGGSVAPQNGFSTLPSRGASQNTIGATSVDPFMDHFVAQKAPGSFPPEAPFGSGASFGGHLPLSSAALEPEPLPHAGAPASSTIK</sequence>
<evidence type="ECO:0000256" key="7">
    <source>
        <dbReference type="ARBA" id="ARBA00022989"/>
    </source>
</evidence>
<evidence type="ECO:0000256" key="11">
    <source>
        <dbReference type="RuleBase" id="RU003822"/>
    </source>
</evidence>
<evidence type="ECO:0000256" key="3">
    <source>
        <dbReference type="ARBA" id="ARBA00022538"/>
    </source>
</evidence>
<evidence type="ECO:0000256" key="13">
    <source>
        <dbReference type="SAM" id="Phobius"/>
    </source>
</evidence>
<keyword evidence="2 11" id="KW-0813">Transport</keyword>
<dbReference type="SUPFAM" id="SSF81296">
    <property type="entry name" value="E set domains"/>
    <property type="match status" value="1"/>
</dbReference>
<dbReference type="GO" id="GO:0034765">
    <property type="term" value="P:regulation of monoatomic ion transmembrane transport"/>
    <property type="evidence" value="ECO:0007669"/>
    <property type="project" value="TreeGrafter"/>
</dbReference>
<evidence type="ECO:0000256" key="1">
    <source>
        <dbReference type="ARBA" id="ARBA00004141"/>
    </source>
</evidence>
<feature type="region of interest" description="Disordered" evidence="12">
    <location>
        <begin position="1"/>
        <end position="39"/>
    </location>
</feature>
<feature type="transmembrane region" description="Helical" evidence="13">
    <location>
        <begin position="100"/>
        <end position="124"/>
    </location>
</feature>
<dbReference type="AlphaFoldDB" id="A0A250WRG1"/>
<reference evidence="16 17" key="1">
    <citation type="submission" date="2017-08" db="EMBL/GenBank/DDBJ databases">
        <title>Acidophilic green algal genome provides insights into adaptation to an acidic environment.</title>
        <authorList>
            <person name="Hirooka S."/>
            <person name="Hirose Y."/>
            <person name="Kanesaki Y."/>
            <person name="Higuchi S."/>
            <person name="Fujiwara T."/>
            <person name="Onuma R."/>
            <person name="Era A."/>
            <person name="Ohbayashi R."/>
            <person name="Uzuka A."/>
            <person name="Nozaki H."/>
            <person name="Yoshikawa H."/>
            <person name="Miyagishima S.Y."/>
        </authorList>
    </citation>
    <scope>NUCLEOTIDE SEQUENCE [LARGE SCALE GENOMIC DNA]</scope>
    <source>
        <strain evidence="16 17">NIES-2499</strain>
    </source>
</reference>
<keyword evidence="10 11" id="KW-0407">Ion channel</keyword>
<dbReference type="InterPro" id="IPR040445">
    <property type="entry name" value="Kir_TM"/>
</dbReference>
<comment type="similarity">
    <text evidence="11">Belongs to the inward rectifier-type potassium channel (TC 1.A.2.1) family.</text>
</comment>
<evidence type="ECO:0000256" key="6">
    <source>
        <dbReference type="ARBA" id="ARBA00022958"/>
    </source>
</evidence>
<evidence type="ECO:0000313" key="16">
    <source>
        <dbReference type="EMBL" id="GAX73286.1"/>
    </source>
</evidence>
<dbReference type="InterPro" id="IPR016449">
    <property type="entry name" value="K_chnl_inward-rec_Kir"/>
</dbReference>
<comment type="caution">
    <text evidence="16">The sequence shown here is derived from an EMBL/GenBank/DDBJ whole genome shotgun (WGS) entry which is preliminary data.</text>
</comment>
<keyword evidence="9 13" id="KW-0472">Membrane</keyword>
<evidence type="ECO:0008006" key="18">
    <source>
        <dbReference type="Google" id="ProtNLM"/>
    </source>
</evidence>
<feature type="region of interest" description="Disordered" evidence="12">
    <location>
        <begin position="673"/>
        <end position="696"/>
    </location>
</feature>
<keyword evidence="6 11" id="KW-0630">Potassium</keyword>
<accession>A0A250WRG1</accession>
<dbReference type="InterPro" id="IPR013518">
    <property type="entry name" value="K_chnl_inward-rec_Kir_cyto"/>
</dbReference>
<keyword evidence="3 11" id="KW-0633">Potassium transport</keyword>
<evidence type="ECO:0000256" key="5">
    <source>
        <dbReference type="ARBA" id="ARBA00022882"/>
    </source>
</evidence>
<evidence type="ECO:0000256" key="9">
    <source>
        <dbReference type="ARBA" id="ARBA00023136"/>
    </source>
</evidence>
<dbReference type="Pfam" id="PF17655">
    <property type="entry name" value="IRK_C"/>
    <property type="match status" value="1"/>
</dbReference>
<dbReference type="OrthoDB" id="273257at2759"/>
<evidence type="ECO:0000256" key="10">
    <source>
        <dbReference type="ARBA" id="ARBA00023303"/>
    </source>
</evidence>
<dbReference type="GO" id="GO:1990573">
    <property type="term" value="P:potassium ion import across plasma membrane"/>
    <property type="evidence" value="ECO:0007669"/>
    <property type="project" value="TreeGrafter"/>
</dbReference>
<feature type="transmembrane region" description="Helical" evidence="13">
    <location>
        <begin position="167"/>
        <end position="189"/>
    </location>
</feature>
<evidence type="ECO:0000256" key="8">
    <source>
        <dbReference type="ARBA" id="ARBA00023065"/>
    </source>
</evidence>
<keyword evidence="8 11" id="KW-0406">Ion transport</keyword>
<keyword evidence="4 11" id="KW-0812">Transmembrane</keyword>
<dbReference type="GO" id="GO:0034702">
    <property type="term" value="C:monoatomic ion channel complex"/>
    <property type="evidence" value="ECO:0007669"/>
    <property type="project" value="UniProtKB-KW"/>
</dbReference>
<dbReference type="GO" id="GO:0005242">
    <property type="term" value="F:inward rectifier potassium channel activity"/>
    <property type="evidence" value="ECO:0007669"/>
    <property type="project" value="InterPro"/>
</dbReference>
<proteinExistence type="inferred from homology"/>
<dbReference type="Gene3D" id="1.10.287.70">
    <property type="match status" value="1"/>
</dbReference>
<dbReference type="Pfam" id="PF01007">
    <property type="entry name" value="IRK"/>
    <property type="match status" value="1"/>
</dbReference>
<evidence type="ECO:0000259" key="15">
    <source>
        <dbReference type="Pfam" id="PF17655"/>
    </source>
</evidence>
<dbReference type="InterPro" id="IPR014756">
    <property type="entry name" value="Ig_E-set"/>
</dbReference>
<dbReference type="Gene3D" id="2.60.40.1400">
    <property type="entry name" value="G protein-activated inward rectifier potassium channel 1"/>
    <property type="match status" value="1"/>
</dbReference>
<feature type="domain" description="Inward rectifier potassium channel C-terminal" evidence="15">
    <location>
        <begin position="201"/>
        <end position="357"/>
    </location>
</feature>
<evidence type="ECO:0000259" key="14">
    <source>
        <dbReference type="Pfam" id="PF01007"/>
    </source>
</evidence>
<evidence type="ECO:0000256" key="2">
    <source>
        <dbReference type="ARBA" id="ARBA00022448"/>
    </source>
</evidence>
<organism evidence="16 17">
    <name type="scientific">Chlamydomonas eustigma</name>
    <dbReference type="NCBI Taxonomy" id="1157962"/>
    <lineage>
        <taxon>Eukaryota</taxon>
        <taxon>Viridiplantae</taxon>
        <taxon>Chlorophyta</taxon>
        <taxon>core chlorophytes</taxon>
        <taxon>Chlorophyceae</taxon>
        <taxon>CS clade</taxon>
        <taxon>Chlamydomonadales</taxon>
        <taxon>Chlamydomonadaceae</taxon>
        <taxon>Chlamydomonas</taxon>
    </lineage>
</organism>
<evidence type="ECO:0000256" key="4">
    <source>
        <dbReference type="ARBA" id="ARBA00022692"/>
    </source>
</evidence>
<evidence type="ECO:0000256" key="12">
    <source>
        <dbReference type="SAM" id="MobiDB-lite"/>
    </source>
</evidence>
<evidence type="ECO:0000313" key="17">
    <source>
        <dbReference type="Proteomes" id="UP000232323"/>
    </source>
</evidence>